<evidence type="ECO:0000313" key="6">
    <source>
        <dbReference type="EMBL" id="GAA4965536.1"/>
    </source>
</evidence>
<feature type="domain" description="IclR-ED" evidence="5">
    <location>
        <begin position="67"/>
        <end position="288"/>
    </location>
</feature>
<dbReference type="PROSITE" id="PS51077">
    <property type="entry name" value="HTH_ICLR"/>
    <property type="match status" value="1"/>
</dbReference>
<dbReference type="SUPFAM" id="SSF46785">
    <property type="entry name" value="Winged helix' DNA-binding domain"/>
    <property type="match status" value="1"/>
</dbReference>
<evidence type="ECO:0000256" key="1">
    <source>
        <dbReference type="ARBA" id="ARBA00023015"/>
    </source>
</evidence>
<name>A0ABP9HAA6_9ACTN</name>
<evidence type="ECO:0000259" key="5">
    <source>
        <dbReference type="PROSITE" id="PS51078"/>
    </source>
</evidence>
<dbReference type="PANTHER" id="PTHR30136">
    <property type="entry name" value="HELIX-TURN-HELIX TRANSCRIPTIONAL REGULATOR, ICLR FAMILY"/>
    <property type="match status" value="1"/>
</dbReference>
<dbReference type="InterPro" id="IPR014757">
    <property type="entry name" value="Tscrpt_reg_IclR_C"/>
</dbReference>
<organism evidence="6 7">
    <name type="scientific">Yinghuangia aomiensis</name>
    <dbReference type="NCBI Taxonomy" id="676205"/>
    <lineage>
        <taxon>Bacteria</taxon>
        <taxon>Bacillati</taxon>
        <taxon>Actinomycetota</taxon>
        <taxon>Actinomycetes</taxon>
        <taxon>Kitasatosporales</taxon>
        <taxon>Streptomycetaceae</taxon>
        <taxon>Yinghuangia</taxon>
    </lineage>
</organism>
<accession>A0ABP9HAA6</accession>
<dbReference type="SMART" id="SM00346">
    <property type="entry name" value="HTH_ICLR"/>
    <property type="match status" value="1"/>
</dbReference>
<keyword evidence="2" id="KW-0238">DNA-binding</keyword>
<dbReference type="InterPro" id="IPR005471">
    <property type="entry name" value="Tscrpt_reg_IclR_N"/>
</dbReference>
<gene>
    <name evidence="6" type="ORF">GCM10023205_32370</name>
</gene>
<dbReference type="InterPro" id="IPR050707">
    <property type="entry name" value="HTH_MetabolicPath_Reg"/>
</dbReference>
<sequence>MVSPPTDRVIAVTEFLASRPGEPATVAELVRHLGLTRATCHAVLAALVRAGWVIRDPVDRTFTPGPALIALGRSAETGVPAARAADRELAALADELGMSASVAYPSGEHIVVGGYRAAANAEEPEGVRVGQRIPFAPPFGPGLVAWGTEDDVAEWLARAPQPDAGRADLFARVLASVRARGYTIESHTPASVRLRSLLVELDSLSPRQRPAVAELLYEIGAIDYLADDLKEGRTYPTGVMSAPAFTADGRAALNISVYVWADLDPAAIRAVGDRLLLAARTVTRELRGTPPAGFPAVSR</sequence>
<evidence type="ECO:0000259" key="4">
    <source>
        <dbReference type="PROSITE" id="PS51077"/>
    </source>
</evidence>
<dbReference type="Gene3D" id="1.10.10.10">
    <property type="entry name" value="Winged helix-like DNA-binding domain superfamily/Winged helix DNA-binding domain"/>
    <property type="match status" value="1"/>
</dbReference>
<dbReference type="InterPro" id="IPR036390">
    <property type="entry name" value="WH_DNA-bd_sf"/>
</dbReference>
<dbReference type="PANTHER" id="PTHR30136:SF24">
    <property type="entry name" value="HTH-TYPE TRANSCRIPTIONAL REPRESSOR ALLR"/>
    <property type="match status" value="1"/>
</dbReference>
<dbReference type="Gene3D" id="3.30.450.40">
    <property type="match status" value="1"/>
</dbReference>
<protein>
    <submittedName>
        <fullName evidence="6">Helix-turn-helix domain-containing protein</fullName>
    </submittedName>
</protein>
<dbReference type="InterPro" id="IPR036388">
    <property type="entry name" value="WH-like_DNA-bd_sf"/>
</dbReference>
<reference evidence="7" key="1">
    <citation type="journal article" date="2019" name="Int. J. Syst. Evol. Microbiol.">
        <title>The Global Catalogue of Microorganisms (GCM) 10K type strain sequencing project: providing services to taxonomists for standard genome sequencing and annotation.</title>
        <authorList>
            <consortium name="The Broad Institute Genomics Platform"/>
            <consortium name="The Broad Institute Genome Sequencing Center for Infectious Disease"/>
            <person name="Wu L."/>
            <person name="Ma J."/>
        </authorList>
    </citation>
    <scope>NUCLEOTIDE SEQUENCE [LARGE SCALE GENOMIC DNA]</scope>
    <source>
        <strain evidence="7">JCM 17986</strain>
    </source>
</reference>
<dbReference type="EMBL" id="BAABHS010000010">
    <property type="protein sequence ID" value="GAA4965536.1"/>
    <property type="molecule type" value="Genomic_DNA"/>
</dbReference>
<dbReference type="PROSITE" id="PS51078">
    <property type="entry name" value="ICLR_ED"/>
    <property type="match status" value="1"/>
</dbReference>
<dbReference type="Pfam" id="PF09339">
    <property type="entry name" value="HTH_IclR"/>
    <property type="match status" value="1"/>
</dbReference>
<comment type="caution">
    <text evidence="6">The sequence shown here is derived from an EMBL/GenBank/DDBJ whole genome shotgun (WGS) entry which is preliminary data.</text>
</comment>
<keyword evidence="7" id="KW-1185">Reference proteome</keyword>
<evidence type="ECO:0000256" key="3">
    <source>
        <dbReference type="ARBA" id="ARBA00023163"/>
    </source>
</evidence>
<dbReference type="Proteomes" id="UP001500466">
    <property type="component" value="Unassembled WGS sequence"/>
</dbReference>
<dbReference type="InterPro" id="IPR029016">
    <property type="entry name" value="GAF-like_dom_sf"/>
</dbReference>
<feature type="domain" description="HTH iclR-type" evidence="4">
    <location>
        <begin position="3"/>
        <end position="66"/>
    </location>
</feature>
<evidence type="ECO:0000256" key="2">
    <source>
        <dbReference type="ARBA" id="ARBA00023125"/>
    </source>
</evidence>
<proteinExistence type="predicted"/>
<keyword evidence="3" id="KW-0804">Transcription</keyword>
<evidence type="ECO:0000313" key="7">
    <source>
        <dbReference type="Proteomes" id="UP001500466"/>
    </source>
</evidence>
<keyword evidence="1" id="KW-0805">Transcription regulation</keyword>
<dbReference type="SUPFAM" id="SSF55781">
    <property type="entry name" value="GAF domain-like"/>
    <property type="match status" value="1"/>
</dbReference>